<dbReference type="InterPro" id="IPR032465">
    <property type="entry name" value="ACMSD"/>
</dbReference>
<name>A0ABT9QJU2_9ACTN</name>
<evidence type="ECO:0000259" key="2">
    <source>
        <dbReference type="Pfam" id="PF04909"/>
    </source>
</evidence>
<evidence type="ECO:0000313" key="4">
    <source>
        <dbReference type="Proteomes" id="UP001225356"/>
    </source>
</evidence>
<sequence>MSTHRPVVDVHAHALPMRLLEDLAAHGLADLSHVDEMALHLHPSISGIAQSARIPLPPDQYSVSHRLASMDAAGIDIQAVSAAPFVFASMSTDPAFVMDVTRRSNDALAEFVAAAPERLVALATVPIGIEGAAQEAARCVEELGMAGVTIGTFGGGRELDDPINEPVWAFLSERQTFCFVHPSRTSSPERLRDYHLAQLLGYPAETALAVARLIFGGVLDRHRPVLCLAHGGGCLTGLAPRLTIGWTRKAETQTVPNPPAYYLRRLHYDTAVFSGEMLERLIEEVGAERVLLGTDMPFDLADVDAASTVGKLSVAEEARDAILGGNAERLISALAERARPAP</sequence>
<dbReference type="EMBL" id="JAUSQU010000001">
    <property type="protein sequence ID" value="MDP9847022.1"/>
    <property type="molecule type" value="Genomic_DNA"/>
</dbReference>
<dbReference type="SUPFAM" id="SSF51556">
    <property type="entry name" value="Metallo-dependent hydrolases"/>
    <property type="match status" value="1"/>
</dbReference>
<reference evidence="3 4" key="1">
    <citation type="submission" date="2023-07" db="EMBL/GenBank/DDBJ databases">
        <title>Sequencing the genomes of 1000 actinobacteria strains.</title>
        <authorList>
            <person name="Klenk H.-P."/>
        </authorList>
    </citation>
    <scope>NUCLEOTIDE SEQUENCE [LARGE SCALE GENOMIC DNA]</scope>
    <source>
        <strain evidence="3 4">DSM 46740</strain>
    </source>
</reference>
<comment type="caution">
    <text evidence="3">The sequence shown here is derived from an EMBL/GenBank/DDBJ whole genome shotgun (WGS) entry which is preliminary data.</text>
</comment>
<dbReference type="InterPro" id="IPR006680">
    <property type="entry name" value="Amidohydro-rel"/>
</dbReference>
<dbReference type="Gene3D" id="3.20.20.140">
    <property type="entry name" value="Metal-dependent hydrolases"/>
    <property type="match status" value="1"/>
</dbReference>
<dbReference type="EC" id="4.1.1.45" evidence="3"/>
<dbReference type="GO" id="GO:0001760">
    <property type="term" value="F:aminocarboxymuconate-semialdehyde decarboxylase activity"/>
    <property type="evidence" value="ECO:0007669"/>
    <property type="project" value="UniProtKB-EC"/>
</dbReference>
<dbReference type="PANTHER" id="PTHR21240:SF28">
    <property type="entry name" value="ISO-OROTATE DECARBOXYLASE (EUROFUNG)"/>
    <property type="match status" value="1"/>
</dbReference>
<feature type="domain" description="Amidohydrolase-related" evidence="2">
    <location>
        <begin position="8"/>
        <end position="330"/>
    </location>
</feature>
<dbReference type="PANTHER" id="PTHR21240">
    <property type="entry name" value="2-AMINO-3-CARBOXYLMUCONATE-6-SEMIALDEHYDE DECARBOXYLASE"/>
    <property type="match status" value="1"/>
</dbReference>
<organism evidence="3 4">
    <name type="scientific">Streptosporangium lutulentum</name>
    <dbReference type="NCBI Taxonomy" id="1461250"/>
    <lineage>
        <taxon>Bacteria</taxon>
        <taxon>Bacillati</taxon>
        <taxon>Actinomycetota</taxon>
        <taxon>Actinomycetes</taxon>
        <taxon>Streptosporangiales</taxon>
        <taxon>Streptosporangiaceae</taxon>
        <taxon>Streptosporangium</taxon>
    </lineage>
</organism>
<gene>
    <name evidence="3" type="ORF">J2853_006233</name>
</gene>
<keyword evidence="1 3" id="KW-0456">Lyase</keyword>
<evidence type="ECO:0000256" key="1">
    <source>
        <dbReference type="ARBA" id="ARBA00023239"/>
    </source>
</evidence>
<dbReference type="InterPro" id="IPR032466">
    <property type="entry name" value="Metal_Hydrolase"/>
</dbReference>
<keyword evidence="4" id="KW-1185">Reference proteome</keyword>
<proteinExistence type="predicted"/>
<dbReference type="Proteomes" id="UP001225356">
    <property type="component" value="Unassembled WGS sequence"/>
</dbReference>
<evidence type="ECO:0000313" key="3">
    <source>
        <dbReference type="EMBL" id="MDP9847022.1"/>
    </source>
</evidence>
<protein>
    <submittedName>
        <fullName evidence="3">Aminocarboxymuconate-semialdehyde decarboxylase</fullName>
        <ecNumber evidence="3">4.1.1.45</ecNumber>
    </submittedName>
</protein>
<dbReference type="Pfam" id="PF04909">
    <property type="entry name" value="Amidohydro_2"/>
    <property type="match status" value="1"/>
</dbReference>
<accession>A0ABT9QJU2</accession>
<dbReference type="RefSeq" id="WP_307563952.1">
    <property type="nucleotide sequence ID" value="NZ_JAUSQU010000001.1"/>
</dbReference>